<dbReference type="AlphaFoldDB" id="B9WL04"/>
<gene>
    <name evidence="8" type="ordered locus">Cd36_26790</name>
    <name evidence="9" type="ORF">CD36_26790</name>
</gene>
<keyword evidence="5 7" id="KW-0472">Membrane</keyword>
<feature type="compositionally biased region" description="Polar residues" evidence="6">
    <location>
        <begin position="81"/>
        <end position="110"/>
    </location>
</feature>
<dbReference type="InterPro" id="IPR007941">
    <property type="entry name" value="DUF726"/>
</dbReference>
<dbReference type="Proteomes" id="UP000002605">
    <property type="component" value="Chromosome R"/>
</dbReference>
<feature type="region of interest" description="Disordered" evidence="6">
    <location>
        <begin position="884"/>
        <end position="907"/>
    </location>
</feature>
<dbReference type="VEuPathDB" id="FungiDB:CD36_26790"/>
<dbReference type="eggNOG" id="KOG2385">
    <property type="taxonomic scope" value="Eukaryota"/>
</dbReference>
<evidence type="ECO:0000256" key="5">
    <source>
        <dbReference type="ARBA" id="ARBA00023136"/>
    </source>
</evidence>
<dbReference type="RefSeq" id="XP_002421765.1">
    <property type="nucleotide sequence ID" value="XM_002421720.1"/>
</dbReference>
<feature type="compositionally biased region" description="Polar residues" evidence="6">
    <location>
        <begin position="35"/>
        <end position="60"/>
    </location>
</feature>
<dbReference type="GeneID" id="8049688"/>
<keyword evidence="4 7" id="KW-1133">Transmembrane helix</keyword>
<evidence type="ECO:0000256" key="3">
    <source>
        <dbReference type="ARBA" id="ARBA00022692"/>
    </source>
</evidence>
<feature type="region of interest" description="Disordered" evidence="6">
    <location>
        <begin position="19"/>
        <end position="60"/>
    </location>
</feature>
<dbReference type="PANTHER" id="PTHR17920">
    <property type="entry name" value="TRANSMEMBRANE AND COILED-COIL DOMAIN-CONTAINING PROTEIN 4 TMCO4"/>
    <property type="match status" value="1"/>
</dbReference>
<sequence length="907" mass="100842">MGSNRNSFDRPLNYRMSIGESRESVISPTHEGYTKFSSKTSLTHLPSLPYSQAATSPSSLQDNIEEVHGQNDDAYIEFDLSSPNPRNSTSDSFNRVTPRVHTSSSVSTPIQEHGPEDLGDAKPQANECILEKPKDEDEDFFKSGTNWKSMKTISDMDYYNEKGELEFNSKSGKDFIYDKNNQFGYTKIDTEEQVNKYAALDQKTDFLFRPRGETQKNNAKYHKDDIFLEDDDSDYDEDDEIDSGETLTETKKMLNDSQKFAYIGIAKLLTVEMATDLAKVQFGTSSKIAKQLSGSQKNFSNWIEYVMSKLYDHLTVEGAEKEMIENLSKHGVEVNDLAKSLMEVGTKAVISGGNKSFISEDFDLRWVIICDMFLMLLSDGYYDARSRSLLLRFGASVNITNLELFQFERRLIECLDMETKEKSIENKDEKLGDRSFVQQQIKKNKNKRIAYIGLATLAGSLAIGLSAGLLAPVIGAGIAAGFTTIGISGTGGFLAGVGGSALITTSGVAIGARVGSKAGSRRVGDVHTFEFKPLHNNKRTNLIVTVSGWMNGAMDDVRLPFSTVDPVMGDMFSLLWEPEMLQSMGQTIGILASEALSTSIQQILGATILAALMSAIQIPMALSKLSYLLDNPWNVSLDRAWKAGKILAETIISGNLGVRPITLVGFSLGSRLIYSCLIEMARRGGYGLIENVIILGSPITVDIDQMSEARSVVSGRFVNGYSKKDWILGYLFRATGGGIRAVAGLSPLDNVHGVENIDCTDLVEGHMAYRKAIPKIMKTIGWEVLSEEFAEIEEPDPEQGERQRQLIHEFDEARAKMEKEKNDNVEPKGWRKWFKPKKKDWWDIYGQPEGADKDEKGEYVDENLEGNAVFDVDALVKEVNEIEHMADENTNKGTDLVSHQNDKNEEK</sequence>
<dbReference type="HOGENOM" id="CLU_001695_2_2_1"/>
<dbReference type="KEGG" id="cdu:CD36_26790"/>
<dbReference type="ESTHER" id="canal-c4yl13">
    <property type="family name" value="Duf_726"/>
</dbReference>
<dbReference type="OrthoDB" id="277931at2759"/>
<comment type="similarity">
    <text evidence="2">Belongs to the TMCO4 family.</text>
</comment>
<evidence type="ECO:0000313" key="9">
    <source>
        <dbReference type="EMBL" id="CAX39706.1"/>
    </source>
</evidence>
<feature type="transmembrane region" description="Helical" evidence="7">
    <location>
        <begin position="603"/>
        <end position="622"/>
    </location>
</feature>
<reference evidence="9 10" key="1">
    <citation type="journal article" date="2009" name="Genome Res.">
        <title>Comparative genomics of the fungal pathogens Candida dubliniensis and Candida albicans.</title>
        <authorList>
            <person name="Jackson A.P."/>
            <person name="Gamble J.A."/>
            <person name="Yeomans T."/>
            <person name="Moran G.P."/>
            <person name="Saunders D."/>
            <person name="Harris D."/>
            <person name="Aslett M."/>
            <person name="Barrell J.F."/>
            <person name="Butler G."/>
            <person name="Citiulo F."/>
            <person name="Coleman D.C."/>
            <person name="de Groot P.W.J."/>
            <person name="Goodwin T.J."/>
            <person name="Quail M.A."/>
            <person name="McQuillan J."/>
            <person name="Munro C.A."/>
            <person name="Pain A."/>
            <person name="Poulter R.T."/>
            <person name="Rajandream M.A."/>
            <person name="Renauld H."/>
            <person name="Spiering M.J."/>
            <person name="Tivey A."/>
            <person name="Gow N.A.R."/>
            <person name="Barrell B."/>
            <person name="Sullivan D.J."/>
            <person name="Berriman M."/>
        </authorList>
    </citation>
    <scope>NUCLEOTIDE SEQUENCE [LARGE SCALE GENOMIC DNA]</scope>
    <source>
        <strain evidence="10">CD36 / ATCC MYA-646 / CBS 7987 / NCPF 3949 / NRRL Y-17841</strain>
    </source>
</reference>
<dbReference type="EMBL" id="FM992695">
    <property type="protein sequence ID" value="CAX39706.1"/>
    <property type="molecule type" value="Genomic_DNA"/>
</dbReference>
<keyword evidence="10" id="KW-1185">Reference proteome</keyword>
<dbReference type="GO" id="GO:0016020">
    <property type="term" value="C:membrane"/>
    <property type="evidence" value="ECO:0007669"/>
    <property type="project" value="UniProtKB-SubCell"/>
</dbReference>
<dbReference type="PANTHER" id="PTHR17920:SF3">
    <property type="entry name" value="TRANSMEMBRANE AND COILED-COIL DOMAIN-CONTAINING PROTEIN 4"/>
    <property type="match status" value="1"/>
</dbReference>
<evidence type="ECO:0000256" key="1">
    <source>
        <dbReference type="ARBA" id="ARBA00004141"/>
    </source>
</evidence>
<comment type="subcellular location">
    <subcellularLocation>
        <location evidence="1">Membrane</location>
        <topology evidence="1">Multi-pass membrane protein</topology>
    </subcellularLocation>
</comment>
<feature type="transmembrane region" description="Helical" evidence="7">
    <location>
        <begin position="492"/>
        <end position="512"/>
    </location>
</feature>
<organism evidence="9 10">
    <name type="scientific">Candida dubliniensis (strain CD36 / ATCC MYA-646 / CBS 7987 / NCPF 3949 / NRRL Y-17841)</name>
    <name type="common">Yeast</name>
    <dbReference type="NCBI Taxonomy" id="573826"/>
    <lineage>
        <taxon>Eukaryota</taxon>
        <taxon>Fungi</taxon>
        <taxon>Dikarya</taxon>
        <taxon>Ascomycota</taxon>
        <taxon>Saccharomycotina</taxon>
        <taxon>Pichiomycetes</taxon>
        <taxon>Debaryomycetaceae</taxon>
        <taxon>Candida/Lodderomyces clade</taxon>
        <taxon>Candida</taxon>
    </lineage>
</organism>
<name>B9WL04_CANDC</name>
<dbReference type="InterPro" id="IPR029058">
    <property type="entry name" value="AB_hydrolase_fold"/>
</dbReference>
<evidence type="ECO:0000313" key="8">
    <source>
        <dbReference type="CGD" id="CAL0000160142"/>
    </source>
</evidence>
<accession>B9WL04</accession>
<dbReference type="Pfam" id="PF05277">
    <property type="entry name" value="DUF726"/>
    <property type="match status" value="1"/>
</dbReference>
<evidence type="ECO:0000313" key="10">
    <source>
        <dbReference type="Proteomes" id="UP000002605"/>
    </source>
</evidence>
<keyword evidence="3 7" id="KW-0812">Transmembrane</keyword>
<evidence type="ECO:0000256" key="6">
    <source>
        <dbReference type="SAM" id="MobiDB-lite"/>
    </source>
</evidence>
<proteinExistence type="inferred from homology"/>
<dbReference type="SUPFAM" id="SSF53474">
    <property type="entry name" value="alpha/beta-Hydrolases"/>
    <property type="match status" value="1"/>
</dbReference>
<evidence type="ECO:0000256" key="7">
    <source>
        <dbReference type="SAM" id="Phobius"/>
    </source>
</evidence>
<protein>
    <submittedName>
        <fullName evidence="9">Hypothetical membrane protein</fullName>
    </submittedName>
</protein>
<evidence type="ECO:0000256" key="2">
    <source>
        <dbReference type="ARBA" id="ARBA00009824"/>
    </source>
</evidence>
<evidence type="ECO:0000256" key="4">
    <source>
        <dbReference type="ARBA" id="ARBA00022989"/>
    </source>
</evidence>
<feature type="region of interest" description="Disordered" evidence="6">
    <location>
        <begin position="80"/>
        <end position="122"/>
    </location>
</feature>
<dbReference type="CGD" id="CAL0000160142">
    <property type="gene designation" value="Cd36_26790"/>
</dbReference>
<feature type="transmembrane region" description="Helical" evidence="7">
    <location>
        <begin position="449"/>
        <end position="480"/>
    </location>
</feature>